<dbReference type="GO" id="GO:0004177">
    <property type="term" value="F:aminopeptidase activity"/>
    <property type="evidence" value="ECO:0007669"/>
    <property type="project" value="UniProtKB-UniRule"/>
</dbReference>
<feature type="binding site" evidence="7">
    <location>
        <position position="207"/>
    </location>
    <ligand>
        <name>Zn(2+)</name>
        <dbReference type="ChEBI" id="CHEBI:29105"/>
        <label>1</label>
    </ligand>
</feature>
<keyword evidence="5" id="KW-0378">Hydrolase</keyword>
<evidence type="ECO:0000256" key="1">
    <source>
        <dbReference type="ARBA" id="ARBA00006272"/>
    </source>
</evidence>
<dbReference type="Proteomes" id="UP000537131">
    <property type="component" value="Unassembled WGS sequence"/>
</dbReference>
<comment type="cofactor">
    <cofactor evidence="7">
        <name>a divalent metal cation</name>
        <dbReference type="ChEBI" id="CHEBI:60240"/>
    </cofactor>
    <text evidence="7">Binds 2 divalent metal cations per subunit.</text>
</comment>
<dbReference type="InterPro" id="IPR051464">
    <property type="entry name" value="Peptidase_M42_aminopept"/>
</dbReference>
<dbReference type="SUPFAM" id="SSF101821">
    <property type="entry name" value="Aminopeptidase/glucanase lid domain"/>
    <property type="match status" value="1"/>
</dbReference>
<sequence length="317" mass="35322">MDKSLVKLISAFSISGDEDEIRDIVKAELSNIDCDIEEDKIGNLIVRIGNGGQKFMVCSHMDSIGFMVSHLEENGIIKVEKIGDFNCNNMCHSFIRFKNGTVGKLLLNKDEIFIDIGSKNIKDTISKVKEGDTACLVGPYLEFPHDSLVSPSLDNKIGCYILLRLIKEVKNKNSELYFVFSSQKKLGGRGIRAAAYNIDPDFCIIIDLENARDAVDSLNNVEIDKGPVLKLMDNSIIMNKDIKSMLEKSANKTNVNVQYSISTGSSQPNLIYNEKPDIRIGEIAVPCKYKNSISEMISTNDVEDSIKILKELILNEI</sequence>
<keyword evidence="2" id="KW-0031">Aminopeptidase</keyword>
<keyword evidence="4 7" id="KW-0479">Metal-binding</keyword>
<dbReference type="PANTHER" id="PTHR32481:SF0">
    <property type="entry name" value="AMINOPEPTIDASE YPDE-RELATED"/>
    <property type="match status" value="1"/>
</dbReference>
<feature type="binding site" evidence="7">
    <location>
        <position position="154"/>
    </location>
    <ligand>
        <name>Zn(2+)</name>
        <dbReference type="ChEBI" id="CHEBI:29105"/>
        <label>2</label>
    </ligand>
</feature>
<feature type="binding site" evidence="7">
    <location>
        <position position="154"/>
    </location>
    <ligand>
        <name>Zn(2+)</name>
        <dbReference type="ChEBI" id="CHEBI:29105"/>
        <label>1</label>
    </ligand>
</feature>
<dbReference type="InterPro" id="IPR008007">
    <property type="entry name" value="Peptidase_M42"/>
</dbReference>
<feature type="binding site" evidence="7">
    <location>
        <position position="60"/>
    </location>
    <ligand>
        <name>Zn(2+)</name>
        <dbReference type="ChEBI" id="CHEBI:29105"/>
        <label>1</label>
    </ligand>
</feature>
<keyword evidence="3" id="KW-0645">Protease</keyword>
<comment type="similarity">
    <text evidence="1 6">Belongs to the peptidase M42 family.</text>
</comment>
<protein>
    <submittedName>
        <fullName evidence="8">M42 family peptidase</fullName>
    </submittedName>
</protein>
<dbReference type="GO" id="GO:0046872">
    <property type="term" value="F:metal ion binding"/>
    <property type="evidence" value="ECO:0007669"/>
    <property type="project" value="UniProtKB-UniRule"/>
</dbReference>
<evidence type="ECO:0000256" key="4">
    <source>
        <dbReference type="ARBA" id="ARBA00022723"/>
    </source>
</evidence>
<dbReference type="InterPro" id="IPR023367">
    <property type="entry name" value="Peptidase_M42_dom2"/>
</dbReference>
<evidence type="ECO:0000256" key="7">
    <source>
        <dbReference type="PIRSR" id="PIRSR001123-2"/>
    </source>
</evidence>
<keyword evidence="9" id="KW-1185">Reference proteome</keyword>
<dbReference type="GO" id="GO:0006508">
    <property type="term" value="P:proteolysis"/>
    <property type="evidence" value="ECO:0007669"/>
    <property type="project" value="UniProtKB-KW"/>
</dbReference>
<name>A0A7Y0EJA9_9CLOT</name>
<dbReference type="AlphaFoldDB" id="A0A7Y0EJA9"/>
<gene>
    <name evidence="8" type="ORF">HBE96_18085</name>
</gene>
<evidence type="ECO:0000256" key="3">
    <source>
        <dbReference type="ARBA" id="ARBA00022670"/>
    </source>
</evidence>
<dbReference type="PIRSF" id="PIRSF001123">
    <property type="entry name" value="PepA_GA"/>
    <property type="match status" value="1"/>
</dbReference>
<evidence type="ECO:0000256" key="2">
    <source>
        <dbReference type="ARBA" id="ARBA00022438"/>
    </source>
</evidence>
<dbReference type="RefSeq" id="WP_169299118.1">
    <property type="nucleotide sequence ID" value="NZ_JABBNI010000046.1"/>
</dbReference>
<dbReference type="EMBL" id="JABBNI010000046">
    <property type="protein sequence ID" value="NMM64523.1"/>
    <property type="molecule type" value="Genomic_DNA"/>
</dbReference>
<proteinExistence type="inferred from homology"/>
<evidence type="ECO:0000313" key="8">
    <source>
        <dbReference type="EMBL" id="NMM64523.1"/>
    </source>
</evidence>
<dbReference type="Gene3D" id="3.40.630.10">
    <property type="entry name" value="Zn peptidases"/>
    <property type="match status" value="1"/>
</dbReference>
<dbReference type="Gene3D" id="2.40.30.40">
    <property type="entry name" value="Peptidase M42, domain 2"/>
    <property type="match status" value="1"/>
</dbReference>
<comment type="caution">
    <text evidence="8">The sequence shown here is derived from an EMBL/GenBank/DDBJ whole genome shotgun (WGS) entry which is preliminary data.</text>
</comment>
<evidence type="ECO:0000256" key="5">
    <source>
        <dbReference type="ARBA" id="ARBA00022801"/>
    </source>
</evidence>
<evidence type="ECO:0000256" key="6">
    <source>
        <dbReference type="PIRNR" id="PIRNR001123"/>
    </source>
</evidence>
<dbReference type="PANTHER" id="PTHR32481">
    <property type="entry name" value="AMINOPEPTIDASE"/>
    <property type="match status" value="1"/>
</dbReference>
<organism evidence="8 9">
    <name type="scientific">Clostridium muellerianum</name>
    <dbReference type="NCBI Taxonomy" id="2716538"/>
    <lineage>
        <taxon>Bacteria</taxon>
        <taxon>Bacillati</taxon>
        <taxon>Bacillota</taxon>
        <taxon>Clostridia</taxon>
        <taxon>Eubacteriales</taxon>
        <taxon>Clostridiaceae</taxon>
        <taxon>Clostridium</taxon>
    </lineage>
</organism>
<reference evidence="8 9" key="1">
    <citation type="submission" date="2020-04" db="EMBL/GenBank/DDBJ databases">
        <authorList>
            <person name="Doyle D.A."/>
        </authorList>
    </citation>
    <scope>NUCLEOTIDE SEQUENCE [LARGE SCALE GENOMIC DNA]</scope>
    <source>
        <strain evidence="8 9">P21</strain>
    </source>
</reference>
<reference evidence="8 9" key="2">
    <citation type="submission" date="2020-06" db="EMBL/GenBank/DDBJ databases">
        <title>Complete Genome Sequence of Clostridium muelleri sp. nov. P21T, an Acid-Alcohol Producing Acetogen Isolated from Old Hay.</title>
        <authorList>
            <person name="Duncan K.E."/>
            <person name="Tanner R.S."/>
        </authorList>
    </citation>
    <scope>NUCLEOTIDE SEQUENCE [LARGE SCALE GENOMIC DNA]</scope>
    <source>
        <strain evidence="8 9">P21</strain>
    </source>
</reference>
<accession>A0A7Y0EJA9</accession>
<dbReference type="Pfam" id="PF05343">
    <property type="entry name" value="Peptidase_M42"/>
    <property type="match status" value="1"/>
</dbReference>
<evidence type="ECO:0000313" key="9">
    <source>
        <dbReference type="Proteomes" id="UP000537131"/>
    </source>
</evidence>
<dbReference type="SUPFAM" id="SSF53187">
    <property type="entry name" value="Zn-dependent exopeptidases"/>
    <property type="match status" value="1"/>
</dbReference>